<organism evidence="2 3">
    <name type="scientific">Marinobacter daqiaonensis</name>
    <dbReference type="NCBI Taxonomy" id="650891"/>
    <lineage>
        <taxon>Bacteria</taxon>
        <taxon>Pseudomonadati</taxon>
        <taxon>Pseudomonadota</taxon>
        <taxon>Gammaproteobacteria</taxon>
        <taxon>Pseudomonadales</taxon>
        <taxon>Marinobacteraceae</taxon>
        <taxon>Marinobacter</taxon>
    </lineage>
</organism>
<dbReference type="AlphaFoldDB" id="A0A1I6HX25"/>
<dbReference type="STRING" id="650891.SAMN05216203_1624"/>
<evidence type="ECO:0000313" key="2">
    <source>
        <dbReference type="EMBL" id="SFR58995.1"/>
    </source>
</evidence>
<dbReference type="Gene3D" id="3.20.20.370">
    <property type="entry name" value="Glycoside hydrolase/deacetylase"/>
    <property type="match status" value="1"/>
</dbReference>
<dbReference type="GO" id="GO:0005975">
    <property type="term" value="P:carbohydrate metabolic process"/>
    <property type="evidence" value="ECO:0007669"/>
    <property type="project" value="InterPro"/>
</dbReference>
<gene>
    <name evidence="2" type="ORF">SAMN05216203_1624</name>
</gene>
<dbReference type="Proteomes" id="UP000198644">
    <property type="component" value="Unassembled WGS sequence"/>
</dbReference>
<dbReference type="SUPFAM" id="SSF88713">
    <property type="entry name" value="Glycoside hydrolase/deacetylase"/>
    <property type="match status" value="1"/>
</dbReference>
<dbReference type="PANTHER" id="PTHR47561">
    <property type="entry name" value="POLYSACCHARIDE DEACETYLASE FAMILY PROTEIN (AFU_ORTHOLOGUE AFUA_6G05030)"/>
    <property type="match status" value="1"/>
</dbReference>
<reference evidence="2 3" key="1">
    <citation type="submission" date="2016-10" db="EMBL/GenBank/DDBJ databases">
        <authorList>
            <person name="de Groot N.N."/>
        </authorList>
    </citation>
    <scope>NUCLEOTIDE SEQUENCE [LARGE SCALE GENOMIC DNA]</scope>
    <source>
        <strain evidence="2 3">CGMCC 1.9167</strain>
    </source>
</reference>
<dbReference type="InterPro" id="IPR014344">
    <property type="entry name" value="XrtA_polysacc_deacetyl"/>
</dbReference>
<dbReference type="InterPro" id="IPR045235">
    <property type="entry name" value="PuuE_HpPgdA-like"/>
</dbReference>
<dbReference type="GO" id="GO:0016810">
    <property type="term" value="F:hydrolase activity, acting on carbon-nitrogen (but not peptide) bonds"/>
    <property type="evidence" value="ECO:0007669"/>
    <property type="project" value="InterPro"/>
</dbReference>
<dbReference type="InterPro" id="IPR022560">
    <property type="entry name" value="DUF3473"/>
</dbReference>
<dbReference type="Pfam" id="PF11959">
    <property type="entry name" value="DUF3473"/>
    <property type="match status" value="1"/>
</dbReference>
<name>A0A1I6HX25_9GAMM</name>
<dbReference type="InterPro" id="IPR002509">
    <property type="entry name" value="NODB_dom"/>
</dbReference>
<dbReference type="CDD" id="cd10941">
    <property type="entry name" value="CE4_PuuE_HpPgdA_like_2"/>
    <property type="match status" value="1"/>
</dbReference>
<dbReference type="EMBL" id="FOYW01000001">
    <property type="protein sequence ID" value="SFR58995.1"/>
    <property type="molecule type" value="Genomic_DNA"/>
</dbReference>
<feature type="domain" description="NodB homology" evidence="1">
    <location>
        <begin position="32"/>
        <end position="308"/>
    </location>
</feature>
<dbReference type="OrthoDB" id="9784220at2"/>
<protein>
    <submittedName>
        <fullName evidence="2">Polysaccharide deacetylase family protein, PEP-CTERM locus subfamily</fullName>
    </submittedName>
</protein>
<accession>A0A1I6HX25</accession>
<dbReference type="RefSeq" id="WP_092010625.1">
    <property type="nucleotide sequence ID" value="NZ_FOYW01000001.1"/>
</dbReference>
<dbReference type="NCBIfam" id="TIGR03006">
    <property type="entry name" value="pepcterm_polyde"/>
    <property type="match status" value="1"/>
</dbReference>
<dbReference type="PANTHER" id="PTHR47561:SF1">
    <property type="entry name" value="POLYSACCHARIDE DEACETYLASE FAMILY PROTEIN (AFU_ORTHOLOGUE AFUA_6G05030)"/>
    <property type="match status" value="1"/>
</dbReference>
<sequence length="308" mass="35946">MTETKQSQPAPYGKTLHALSIDVEDYFHVAALAGVISPDDWDSLPSRVERNTERLLELFERKQVKATFFVLGWVAERHPELIRKLADHGHEIASHGYSHQLIYHQTPAVFAEETRRSKMILEDIIQKPVTGYRAASYSITRESLWALDILAELGFTWDSSIFPIRHDRYGIPDSPKAPYTIQTSNGTSLREFPLTTAKLFRLTIPAAGGGYFRQFPYPVFRRLFRMASANDTRPQMFYLHPWEIDPDQPRYNDASWLSRFRHYTNLDKCYGRLERLLQDFRFGTVSQSYQEYQPDRIKLHQNEMIRLA</sequence>
<evidence type="ECO:0000259" key="1">
    <source>
        <dbReference type="PROSITE" id="PS51677"/>
    </source>
</evidence>
<dbReference type="PROSITE" id="PS51677">
    <property type="entry name" value="NODB"/>
    <property type="match status" value="1"/>
</dbReference>
<dbReference type="Pfam" id="PF01522">
    <property type="entry name" value="Polysacc_deac_1"/>
    <property type="match status" value="1"/>
</dbReference>
<proteinExistence type="predicted"/>
<keyword evidence="3" id="KW-1185">Reference proteome</keyword>
<evidence type="ECO:0000313" key="3">
    <source>
        <dbReference type="Proteomes" id="UP000198644"/>
    </source>
</evidence>
<dbReference type="InterPro" id="IPR011330">
    <property type="entry name" value="Glyco_hydro/deAcase_b/a-brl"/>
</dbReference>